<protein>
    <submittedName>
        <fullName evidence="2">Uncharacterized protein</fullName>
    </submittedName>
</protein>
<feature type="transmembrane region" description="Helical" evidence="1">
    <location>
        <begin position="15"/>
        <end position="35"/>
    </location>
</feature>
<organism evidence="2 4">
    <name type="scientific">Vibrio tetraodonis subsp. pristinus</name>
    <dbReference type="NCBI Taxonomy" id="2695891"/>
    <lineage>
        <taxon>Bacteria</taxon>
        <taxon>Pseudomonadati</taxon>
        <taxon>Pseudomonadota</taxon>
        <taxon>Gammaproteobacteria</taxon>
        <taxon>Vibrionales</taxon>
        <taxon>Vibrionaceae</taxon>
        <taxon>Vibrio</taxon>
    </lineage>
</organism>
<proteinExistence type="predicted"/>
<comment type="caution">
    <text evidence="2">The sequence shown here is derived from an EMBL/GenBank/DDBJ whole genome shotgun (WGS) entry which is preliminary data.</text>
</comment>
<evidence type="ECO:0000313" key="2">
    <source>
        <dbReference type="EMBL" id="MYM58722.1"/>
    </source>
</evidence>
<keyword evidence="1" id="KW-1133">Transmembrane helix</keyword>
<dbReference type="RefSeq" id="WP_237475561.1">
    <property type="nucleotide sequence ID" value="NZ_WWEU01000002.1"/>
</dbReference>
<accession>A0A6L8LZT7</accession>
<dbReference type="EMBL" id="WWEU01000002">
    <property type="protein sequence ID" value="MYM58722.1"/>
    <property type="molecule type" value="Genomic_DNA"/>
</dbReference>
<name>A0A6L8LZT7_9VIBR</name>
<dbReference type="AlphaFoldDB" id="A0A6L8LZT7"/>
<reference evidence="2 4" key="1">
    <citation type="submission" date="2020-01" db="EMBL/GenBank/DDBJ databases">
        <title>Draft Genome Sequence of Vibrio sp. strain OCN044, Isolated from a Healthy Coral at Palmyra Atoll.</title>
        <authorList>
            <person name="Videau P."/>
            <person name="Loughran R."/>
            <person name="Esquivel A."/>
            <person name="Deadmond M."/>
            <person name="Paddock B.E."/>
            <person name="Saw J.H."/>
            <person name="Ushijima B."/>
        </authorList>
    </citation>
    <scope>NUCLEOTIDE SEQUENCE [LARGE SCALE GENOMIC DNA]</scope>
    <source>
        <strain evidence="2 4">OCN044</strain>
    </source>
</reference>
<gene>
    <name evidence="2" type="ORF">GTG28_05755</name>
    <name evidence="3" type="ORF">GTG28_05815</name>
</gene>
<dbReference type="EMBL" id="WWEU01000002">
    <property type="protein sequence ID" value="MYM58733.1"/>
    <property type="molecule type" value="Genomic_DNA"/>
</dbReference>
<keyword evidence="1" id="KW-0812">Transmembrane</keyword>
<keyword evidence="4" id="KW-1185">Reference proteome</keyword>
<dbReference type="Proteomes" id="UP000478571">
    <property type="component" value="Unassembled WGS sequence"/>
</dbReference>
<evidence type="ECO:0000313" key="3">
    <source>
        <dbReference type="EMBL" id="MYM58733.1"/>
    </source>
</evidence>
<sequence length="54" mass="6586">MDFDMFNELNDFDKLIVAFDISCFLGLCLMPFFVAQHYYYQYKYRSKSPNFHNP</sequence>
<evidence type="ECO:0000256" key="1">
    <source>
        <dbReference type="SAM" id="Phobius"/>
    </source>
</evidence>
<evidence type="ECO:0000313" key="4">
    <source>
        <dbReference type="Proteomes" id="UP000478571"/>
    </source>
</evidence>
<keyword evidence="1" id="KW-0472">Membrane</keyword>